<dbReference type="InterPro" id="IPR019557">
    <property type="entry name" value="AminoTfrase-like_pln_mobile"/>
</dbReference>
<feature type="region of interest" description="Disordered" evidence="2">
    <location>
        <begin position="827"/>
        <end position="855"/>
    </location>
</feature>
<evidence type="ECO:0000313" key="5">
    <source>
        <dbReference type="Proteomes" id="UP001552299"/>
    </source>
</evidence>
<proteinExistence type="predicted"/>
<name>A0ABD0V6V5_DENTH</name>
<evidence type="ECO:0000259" key="3">
    <source>
        <dbReference type="PROSITE" id="PS50966"/>
    </source>
</evidence>
<evidence type="ECO:0000313" key="4">
    <source>
        <dbReference type="EMBL" id="KAL0920348.1"/>
    </source>
</evidence>
<keyword evidence="1" id="KW-0479">Metal-binding</keyword>
<keyword evidence="1" id="KW-0863">Zinc-finger</keyword>
<dbReference type="PROSITE" id="PS50966">
    <property type="entry name" value="ZF_SWIM"/>
    <property type="match status" value="1"/>
</dbReference>
<dbReference type="InterPro" id="IPR018289">
    <property type="entry name" value="MULE_transposase_dom"/>
</dbReference>
<dbReference type="Pfam" id="PF10536">
    <property type="entry name" value="PMD"/>
    <property type="match status" value="1"/>
</dbReference>
<dbReference type="EMBL" id="JANQDX010000008">
    <property type="protein sequence ID" value="KAL0920348.1"/>
    <property type="molecule type" value="Genomic_DNA"/>
</dbReference>
<dbReference type="PANTHER" id="PTHR31973:SF195">
    <property type="entry name" value="MUDR FAMILY TRANSPOSASE"/>
    <property type="match status" value="1"/>
</dbReference>
<feature type="region of interest" description="Disordered" evidence="2">
    <location>
        <begin position="160"/>
        <end position="193"/>
    </location>
</feature>
<dbReference type="InterPro" id="IPR007527">
    <property type="entry name" value="Znf_SWIM"/>
</dbReference>
<sequence length="1390" mass="159433">MSGRGASFILMYGGQLSLDEKYSPTYVRGSYRPLQVGVKTKLDQLKMRVLKALKYDMSKYTVNLVCRLPLGNEFIGSAVEDDEVCEMVLSHAIGQILVLYVELKEISTENVVDEQITSEVHASFSFDGVTEGGMMNRSIVPQCAERRSFCQAVAGTSEIPSGNLDDGYETMSSGSTDPCPDDDDDESNSNFDEANVDMNNEIHSIVQRYCYTNIGTAEGIDVNNEFVKTYSTTREWDEDVANDSEYVGNQVEQEFSIPIELREGMCFSNKEDLKFALQGWSIINNVEYVVVSSNRKKMTVVCAQNGRSGIPCIWRLHAGVSKRLGGIWKISSMKNQHTCATPILATGHRQCNSQFISYFILPSIRRHMDLKPREIIGQIEAKFNIKVSYMKAWDARRKAVKIVFGSWEESYRTINLFMDAIVSSMPDTVYKIQTSENHRFERMFFSFGPSINGWNYCRPVLCLDGTFLLGKYRGTLLTAVGIDANNGLYPLAFAIVESECVDSWVWFLSQMHILIPFVSTRSDLCIISDRHAGLVRGCREIFPNAAHRHCLRHLRENFKKAVRRMGVGDVEFLCQKMYMAGNTDDPMVFDRCMIDMINVKADIHQWLVERQVILWALTYDGGFRYGVMTTNAAESFNGVLKRARGLPVQALVTAIYYNVVALHLRRTEMLKGYLIDATSPFAPRVQALLRKIEQEARRLPQPIRINMREFQVVDMSSRSFRVDLIDEKNCICSCGKSIIYHIPCAHVVSCISLLRQSHYNYVSEYYSLDNYKMTYYGQFHNIPDRSNWAQHNPASGTFPLLPPNFRRRSGRPRTNRIRNTMDEARGYMADAQDRGRGRHRRPSSVEPTTQPPVHTIHPSISLLAGSHRAAHPEEATILEASSHLLMVHEWPINCPRFMEALHPDPKVLCHDPFNPRITAKFKMGQAHAQTCIPLRWLRWTFWRDSYIDLSEMDFWRHVRAYILFMLGCHLLPDTSGSEIHLQYLPLMEDITIFRTYSLGGAVLAHLYRELSEAIRPKRSKIAGCIHLLQIWAWEHLHVGRPQLHVPFPVQLDGLSVGLRWNEERVREVPIGNVFTYRDDLDGLLDSQVIWQPYTEEICAQVPEICKSGQDTWLSRVPLISWKRVEWHFPDRVLRQFGYCPSIDIIPMDPTYVRVDGRGKSDTDWALYHQSSIRLWDSRRAYIVEGEIPGQDYNSKVKQYLAWFRSWATLYMLKAPVEAPTTYYPRSPTERHMREFIVDLERRFQPYFGGSEDSPLQVEVNILGDMCQRLHQQVYIDDPHYFDWTDAQQPVFTSPVPATDPYDAGPSSYPDLGPSQSQFRSELDIAPTPQFVPSSSFWASTQLVTQMLVIRRSDIYVPDRFEHHNISLQALMPYHIAVRGGISILYHVSLG</sequence>
<dbReference type="GO" id="GO:0008270">
    <property type="term" value="F:zinc ion binding"/>
    <property type="evidence" value="ECO:0007669"/>
    <property type="project" value="UniProtKB-KW"/>
</dbReference>
<gene>
    <name evidence="4" type="ORF">M5K25_009476</name>
</gene>
<organism evidence="4 5">
    <name type="scientific">Dendrobium thyrsiflorum</name>
    <name type="common">Pinecone-like raceme dendrobium</name>
    <name type="synonym">Orchid</name>
    <dbReference type="NCBI Taxonomy" id="117978"/>
    <lineage>
        <taxon>Eukaryota</taxon>
        <taxon>Viridiplantae</taxon>
        <taxon>Streptophyta</taxon>
        <taxon>Embryophyta</taxon>
        <taxon>Tracheophyta</taxon>
        <taxon>Spermatophyta</taxon>
        <taxon>Magnoliopsida</taxon>
        <taxon>Liliopsida</taxon>
        <taxon>Asparagales</taxon>
        <taxon>Orchidaceae</taxon>
        <taxon>Epidendroideae</taxon>
        <taxon>Malaxideae</taxon>
        <taxon>Dendrobiinae</taxon>
        <taxon>Dendrobium</taxon>
    </lineage>
</organism>
<feature type="domain" description="SWIM-type" evidence="3">
    <location>
        <begin position="720"/>
        <end position="755"/>
    </location>
</feature>
<keyword evidence="5" id="KW-1185">Reference proteome</keyword>
<evidence type="ECO:0000256" key="2">
    <source>
        <dbReference type="SAM" id="MobiDB-lite"/>
    </source>
</evidence>
<evidence type="ECO:0000256" key="1">
    <source>
        <dbReference type="PROSITE-ProRule" id="PRU00325"/>
    </source>
</evidence>
<dbReference type="PANTHER" id="PTHR31973">
    <property type="entry name" value="POLYPROTEIN, PUTATIVE-RELATED"/>
    <property type="match status" value="1"/>
</dbReference>
<accession>A0ABD0V6V5</accession>
<reference evidence="4 5" key="1">
    <citation type="journal article" date="2024" name="Plant Biotechnol. J.">
        <title>Dendrobium thyrsiflorum genome and its molecular insights into genes involved in important horticultural traits.</title>
        <authorList>
            <person name="Chen B."/>
            <person name="Wang J.Y."/>
            <person name="Zheng P.J."/>
            <person name="Li K.L."/>
            <person name="Liang Y.M."/>
            <person name="Chen X.F."/>
            <person name="Zhang C."/>
            <person name="Zhao X."/>
            <person name="He X."/>
            <person name="Zhang G.Q."/>
            <person name="Liu Z.J."/>
            <person name="Xu Q."/>
        </authorList>
    </citation>
    <scope>NUCLEOTIDE SEQUENCE [LARGE SCALE GENOMIC DNA]</scope>
    <source>
        <strain evidence="4">GZMU011</strain>
    </source>
</reference>
<keyword evidence="1" id="KW-0862">Zinc</keyword>
<protein>
    <recommendedName>
        <fullName evidence="3">SWIM-type domain-containing protein</fullName>
    </recommendedName>
</protein>
<dbReference type="Pfam" id="PF10551">
    <property type="entry name" value="MULE"/>
    <property type="match status" value="1"/>
</dbReference>
<comment type="caution">
    <text evidence="4">The sequence shown here is derived from an EMBL/GenBank/DDBJ whole genome shotgun (WGS) entry which is preliminary data.</text>
</comment>
<dbReference type="Proteomes" id="UP001552299">
    <property type="component" value="Unassembled WGS sequence"/>
</dbReference>